<name>A0A6H5GT11_9HEMI</name>
<protein>
    <submittedName>
        <fullName evidence="1">Uncharacterized protein</fullName>
    </submittedName>
</protein>
<evidence type="ECO:0000313" key="2">
    <source>
        <dbReference type="Proteomes" id="UP000479000"/>
    </source>
</evidence>
<keyword evidence="2" id="KW-1185">Reference proteome</keyword>
<dbReference type="Proteomes" id="UP000479000">
    <property type="component" value="Unassembled WGS sequence"/>
</dbReference>
<gene>
    <name evidence="1" type="ORF">NTEN_LOCUS12423</name>
</gene>
<organism evidence="1 2">
    <name type="scientific">Nesidiocoris tenuis</name>
    <dbReference type="NCBI Taxonomy" id="355587"/>
    <lineage>
        <taxon>Eukaryota</taxon>
        <taxon>Metazoa</taxon>
        <taxon>Ecdysozoa</taxon>
        <taxon>Arthropoda</taxon>
        <taxon>Hexapoda</taxon>
        <taxon>Insecta</taxon>
        <taxon>Pterygota</taxon>
        <taxon>Neoptera</taxon>
        <taxon>Paraneoptera</taxon>
        <taxon>Hemiptera</taxon>
        <taxon>Heteroptera</taxon>
        <taxon>Panheteroptera</taxon>
        <taxon>Cimicomorpha</taxon>
        <taxon>Miridae</taxon>
        <taxon>Dicyphina</taxon>
        <taxon>Nesidiocoris</taxon>
    </lineage>
</organism>
<evidence type="ECO:0000313" key="1">
    <source>
        <dbReference type="EMBL" id="CAB0007013.1"/>
    </source>
</evidence>
<feature type="non-terminal residue" evidence="1">
    <location>
        <position position="146"/>
    </location>
</feature>
<sequence>MPYVNKRTCTNSAELNRRTCTSSAELNMRRCTSGTGLNERRCTRPKNLFAPVNLNFFQFPAFNSIHNMYIMSVPPLFLGTCIILYKVGIDFKMGCSEEEFSPCYKACMCRLLSSQIRNAIITNATSPSRQIVMRPSPVVSLSKRKT</sequence>
<accession>A0A6H5GT11</accession>
<reference evidence="1 2" key="1">
    <citation type="submission" date="2020-02" db="EMBL/GenBank/DDBJ databases">
        <authorList>
            <person name="Ferguson B K."/>
        </authorList>
    </citation>
    <scope>NUCLEOTIDE SEQUENCE [LARGE SCALE GENOMIC DNA]</scope>
</reference>
<dbReference type="AlphaFoldDB" id="A0A6H5GT11"/>
<dbReference type="EMBL" id="CADCXU010018593">
    <property type="protein sequence ID" value="CAB0007013.1"/>
    <property type="molecule type" value="Genomic_DNA"/>
</dbReference>
<proteinExistence type="predicted"/>